<feature type="domain" description="Peptidase S8/S53" evidence="7">
    <location>
        <begin position="169"/>
        <end position="443"/>
    </location>
</feature>
<feature type="signal peptide" evidence="6">
    <location>
        <begin position="1"/>
        <end position="22"/>
    </location>
</feature>
<dbReference type="RefSeq" id="WP_213945442.1">
    <property type="nucleotide sequence ID" value="NZ_JAHBGI010000002.1"/>
</dbReference>
<feature type="active site" description="Charge relay system" evidence="5">
    <location>
        <position position="397"/>
    </location>
</feature>
<dbReference type="InterPro" id="IPR026444">
    <property type="entry name" value="Secre_tail"/>
</dbReference>
<dbReference type="NCBIfam" id="TIGR04183">
    <property type="entry name" value="Por_Secre_tail"/>
    <property type="match status" value="1"/>
</dbReference>
<sequence length="545" mass="59843">MINKRIAFLALGFSLLSLTLEAQDRFAIKYKYKPQSAFELDSPLDFLTEGTLQRRAREKVSLDSLDLPVSPAYIETITPLVEKVHYHTKWLNASIVVASEEQVEEVKALPFVEDVELVGRGFYDYGQTARKEALKIPIKIRLKSKSDKAYMFQNELLGIPEMHEEGYTGEGVTIAVFDGGFQNADRIDALRHLFDNGRITATRDFVIPGSDEVFRTDTHGTGSLSLIAAFDPNSLVAGAYNANYILAITEDVSSEYRIEEYNWVRAAEYADSLGVDIINSSLGYNLFNESSMNYSKEDLDGKTAVITRGANIAAEKGILIVSSAGNEGNGSWKTITAPSDANGILSVGAVTNNLQKSNFSSIGPTADGRTKPEVTALGSSVTLWRNNSSIGTASGTSFSAPQVAALAAGLWEAKPELSKAELLELILSTSSQADEPDNNLGYGIPNFTRAYFGVVTEVEKEIEEAKLNIFPNPTDGNELFINYGRLNECEFSLYDLNGKLLSSANLNRNSFEQPYSISVGDLRAGMYIIQVRESNKPERIKFVKK</sequence>
<evidence type="ECO:0000256" key="1">
    <source>
        <dbReference type="ARBA" id="ARBA00011073"/>
    </source>
</evidence>
<dbReference type="PROSITE" id="PS00138">
    <property type="entry name" value="SUBTILASE_SER"/>
    <property type="match status" value="1"/>
</dbReference>
<dbReference type="PROSITE" id="PS51892">
    <property type="entry name" value="SUBTILASE"/>
    <property type="match status" value="1"/>
</dbReference>
<dbReference type="PANTHER" id="PTHR43806:SF67">
    <property type="entry name" value="EGF-LIKE DOMAIN-CONTAINING PROTEIN"/>
    <property type="match status" value="1"/>
</dbReference>
<dbReference type="Proteomes" id="UP001319104">
    <property type="component" value="Unassembled WGS sequence"/>
</dbReference>
<evidence type="ECO:0000313" key="9">
    <source>
        <dbReference type="EMBL" id="MBS9524591.1"/>
    </source>
</evidence>
<dbReference type="InterPro" id="IPR036852">
    <property type="entry name" value="Peptidase_S8/S53_dom_sf"/>
</dbReference>
<dbReference type="InterPro" id="IPR015500">
    <property type="entry name" value="Peptidase_S8_subtilisin-rel"/>
</dbReference>
<dbReference type="Pfam" id="PF00082">
    <property type="entry name" value="Peptidase_S8"/>
    <property type="match status" value="1"/>
</dbReference>
<name>A0AAP2CJY0_9BACT</name>
<keyword evidence="2 5" id="KW-0645">Protease</keyword>
<dbReference type="CDD" id="cd07493">
    <property type="entry name" value="Peptidases_S8_9"/>
    <property type="match status" value="1"/>
</dbReference>
<dbReference type="SUPFAM" id="SSF52743">
    <property type="entry name" value="Subtilisin-like"/>
    <property type="match status" value="1"/>
</dbReference>
<comment type="similarity">
    <text evidence="1 5">Belongs to the peptidase S8 family.</text>
</comment>
<evidence type="ECO:0000256" key="5">
    <source>
        <dbReference type="PROSITE-ProRule" id="PRU01240"/>
    </source>
</evidence>
<evidence type="ECO:0000259" key="7">
    <source>
        <dbReference type="Pfam" id="PF00082"/>
    </source>
</evidence>
<evidence type="ECO:0000256" key="3">
    <source>
        <dbReference type="ARBA" id="ARBA00022801"/>
    </source>
</evidence>
<dbReference type="GO" id="GO:0004252">
    <property type="term" value="F:serine-type endopeptidase activity"/>
    <property type="evidence" value="ECO:0007669"/>
    <property type="project" value="UniProtKB-UniRule"/>
</dbReference>
<feature type="active site" description="Charge relay system" evidence="5">
    <location>
        <position position="178"/>
    </location>
</feature>
<dbReference type="PIRSF" id="PIRSF037903">
    <property type="entry name" value="Subtilisin_rel_GFO_2223"/>
    <property type="match status" value="1"/>
</dbReference>
<feature type="chain" id="PRO_5042833161" evidence="6">
    <location>
        <begin position="23"/>
        <end position="545"/>
    </location>
</feature>
<feature type="domain" description="Secretion system C-terminal sorting" evidence="8">
    <location>
        <begin position="469"/>
        <end position="536"/>
    </location>
</feature>
<keyword evidence="6" id="KW-0732">Signal</keyword>
<accession>A0AAP2CJY0</accession>
<keyword evidence="3 5" id="KW-0378">Hydrolase</keyword>
<dbReference type="Pfam" id="PF18962">
    <property type="entry name" value="Por_Secre_tail"/>
    <property type="match status" value="1"/>
</dbReference>
<dbReference type="AlphaFoldDB" id="A0AAP2CJY0"/>
<feature type="active site" description="Charge relay system" evidence="5">
    <location>
        <position position="219"/>
    </location>
</feature>
<evidence type="ECO:0000256" key="6">
    <source>
        <dbReference type="SAM" id="SignalP"/>
    </source>
</evidence>
<keyword evidence="4 5" id="KW-0720">Serine protease</keyword>
<keyword evidence="10" id="KW-1185">Reference proteome</keyword>
<proteinExistence type="inferred from homology"/>
<dbReference type="EMBL" id="JAHCMY010000005">
    <property type="protein sequence ID" value="MBS9524591.1"/>
    <property type="molecule type" value="Genomic_DNA"/>
</dbReference>
<evidence type="ECO:0000259" key="8">
    <source>
        <dbReference type="Pfam" id="PF18962"/>
    </source>
</evidence>
<reference evidence="9 10" key="1">
    <citation type="submission" date="2021-05" db="EMBL/GenBank/DDBJ databases">
        <authorList>
            <person name="Zhang Z.D."/>
            <person name="Osman G."/>
        </authorList>
    </citation>
    <scope>NUCLEOTIDE SEQUENCE [LARGE SCALE GENOMIC DNA]</scope>
    <source>
        <strain evidence="9 10">KCTC 32217</strain>
    </source>
</reference>
<dbReference type="Gene3D" id="3.40.50.200">
    <property type="entry name" value="Peptidase S8/S53 domain"/>
    <property type="match status" value="1"/>
</dbReference>
<dbReference type="InterPro" id="IPR000209">
    <property type="entry name" value="Peptidase_S8/S53_dom"/>
</dbReference>
<dbReference type="PRINTS" id="PR00723">
    <property type="entry name" value="SUBTILISIN"/>
</dbReference>
<evidence type="ECO:0000313" key="10">
    <source>
        <dbReference type="Proteomes" id="UP001319104"/>
    </source>
</evidence>
<dbReference type="GO" id="GO:0006508">
    <property type="term" value="P:proteolysis"/>
    <property type="evidence" value="ECO:0007669"/>
    <property type="project" value="UniProtKB-KW"/>
</dbReference>
<organism evidence="9 10">
    <name type="scientific">Litoribacter ruber</name>
    <dbReference type="NCBI Taxonomy" id="702568"/>
    <lineage>
        <taxon>Bacteria</taxon>
        <taxon>Pseudomonadati</taxon>
        <taxon>Bacteroidota</taxon>
        <taxon>Cytophagia</taxon>
        <taxon>Cytophagales</taxon>
        <taxon>Cyclobacteriaceae</taxon>
        <taxon>Litoribacter</taxon>
    </lineage>
</organism>
<dbReference type="InterPro" id="IPR023828">
    <property type="entry name" value="Peptidase_S8_Ser-AS"/>
</dbReference>
<evidence type="ECO:0000256" key="4">
    <source>
        <dbReference type="ARBA" id="ARBA00022825"/>
    </source>
</evidence>
<dbReference type="InterPro" id="IPR050131">
    <property type="entry name" value="Peptidase_S8_subtilisin-like"/>
</dbReference>
<evidence type="ECO:0000256" key="2">
    <source>
        <dbReference type="ARBA" id="ARBA00022670"/>
    </source>
</evidence>
<protein>
    <submittedName>
        <fullName evidence="9">S8 family serine peptidase</fullName>
    </submittedName>
</protein>
<comment type="caution">
    <text evidence="9">The sequence shown here is derived from an EMBL/GenBank/DDBJ whole genome shotgun (WGS) entry which is preliminary data.</text>
</comment>
<dbReference type="PANTHER" id="PTHR43806">
    <property type="entry name" value="PEPTIDASE S8"/>
    <property type="match status" value="1"/>
</dbReference>
<gene>
    <name evidence="9" type="ORF">KI659_11275</name>
</gene>
<dbReference type="InterPro" id="IPR017317">
    <property type="entry name" value="Pept_S8_subtilisin_bacteroid-2"/>
</dbReference>